<dbReference type="Pfam" id="PF13689">
    <property type="entry name" value="DUF4154"/>
    <property type="match status" value="1"/>
</dbReference>
<dbReference type="PATRIC" id="fig|421052.3.peg.602"/>
<sequence>MHHLIDKCRVTLCVLLATITPVLSHALSTQSFEVTTFSILSYANWKTIVTTPTLCVVDNPALATQFKTVQQQNGHKYNIIASSLNALDKSSCNILFFSTLSPKAEQKVLNSYNTPPLSFSSNNITCEIGSSFCLYRKKQHTSFKVNMSSLSETAVHVDPRVLLLAKSMEQ</sequence>
<dbReference type="AlphaFoldDB" id="S3NP61"/>
<accession>S3NP61</accession>
<dbReference type="EMBL" id="ATGI01000005">
    <property type="protein sequence ID" value="EPF80153.1"/>
    <property type="molecule type" value="Genomic_DNA"/>
</dbReference>
<protein>
    <recommendedName>
        <fullName evidence="4">DUF4154 domain-containing protein</fullName>
    </recommendedName>
</protein>
<proteinExistence type="predicted"/>
<dbReference type="eggNOG" id="ENOG5032MZ8">
    <property type="taxonomic scope" value="Bacteria"/>
</dbReference>
<dbReference type="Proteomes" id="UP000014568">
    <property type="component" value="Unassembled WGS sequence"/>
</dbReference>
<feature type="chain" id="PRO_5004512500" description="DUF4154 domain-containing protein" evidence="1">
    <location>
        <begin position="27"/>
        <end position="170"/>
    </location>
</feature>
<reference evidence="2 3" key="1">
    <citation type="submission" date="2013-06" db="EMBL/GenBank/DDBJ databases">
        <title>The Genome Sequence of Acinetobacter rudis CIP 110305.</title>
        <authorList>
            <consortium name="The Broad Institute Genome Sequencing Platform"/>
            <consortium name="The Broad Institute Genome Sequencing Center for Infectious Disease"/>
            <person name="Cerqueira G."/>
            <person name="Feldgarden M."/>
            <person name="Courvalin P."/>
            <person name="Perichon B."/>
            <person name="Grillot-Courvalin C."/>
            <person name="Clermont D."/>
            <person name="Rocha E."/>
            <person name="Yoon E.-J."/>
            <person name="Nemec A."/>
            <person name="Young S.K."/>
            <person name="Zeng Q."/>
            <person name="Gargeya S."/>
            <person name="Fitzgerald M."/>
            <person name="Abouelleil A."/>
            <person name="Alvarado L."/>
            <person name="Berlin A.M."/>
            <person name="Chapman S.B."/>
            <person name="Dewar J."/>
            <person name="Goldberg J."/>
            <person name="Griggs A."/>
            <person name="Gujja S."/>
            <person name="Hansen M."/>
            <person name="Howarth C."/>
            <person name="Imamovic A."/>
            <person name="Larimer J."/>
            <person name="McCowan C."/>
            <person name="Murphy C."/>
            <person name="Pearson M."/>
            <person name="Priest M."/>
            <person name="Roberts A."/>
            <person name="Saif S."/>
            <person name="Shea T."/>
            <person name="Sykes S."/>
            <person name="Wortman J."/>
            <person name="Nusbaum C."/>
            <person name="Birren B."/>
        </authorList>
    </citation>
    <scope>NUCLEOTIDE SEQUENCE [LARGE SCALE GENOMIC DNA]</scope>
    <source>
        <strain evidence="2 3">CIP 110305</strain>
    </source>
</reference>
<keyword evidence="3" id="KW-1185">Reference proteome</keyword>
<organism evidence="2 3">
    <name type="scientific">Acinetobacter rudis CIP 110305</name>
    <dbReference type="NCBI Taxonomy" id="421052"/>
    <lineage>
        <taxon>Bacteria</taxon>
        <taxon>Pseudomonadati</taxon>
        <taxon>Pseudomonadota</taxon>
        <taxon>Gammaproteobacteria</taxon>
        <taxon>Moraxellales</taxon>
        <taxon>Moraxellaceae</taxon>
        <taxon>Acinetobacter</taxon>
    </lineage>
</organism>
<evidence type="ECO:0008006" key="4">
    <source>
        <dbReference type="Google" id="ProtNLM"/>
    </source>
</evidence>
<keyword evidence="1" id="KW-0732">Signal</keyword>
<evidence type="ECO:0000313" key="3">
    <source>
        <dbReference type="Proteomes" id="UP000014568"/>
    </source>
</evidence>
<evidence type="ECO:0000313" key="2">
    <source>
        <dbReference type="EMBL" id="EPF80153.1"/>
    </source>
</evidence>
<dbReference type="InterPro" id="IPR025293">
    <property type="entry name" value="YfiR/HmsC-like"/>
</dbReference>
<dbReference type="HOGENOM" id="CLU_102469_1_0_6"/>
<dbReference type="STRING" id="632955.GCA_000829675_00656"/>
<gene>
    <name evidence="2" type="ORF">F945_00609</name>
</gene>
<feature type="signal peptide" evidence="1">
    <location>
        <begin position="1"/>
        <end position="26"/>
    </location>
</feature>
<comment type="caution">
    <text evidence="2">The sequence shown here is derived from an EMBL/GenBank/DDBJ whole genome shotgun (WGS) entry which is preliminary data.</text>
</comment>
<name>S3NP61_9GAMM</name>
<evidence type="ECO:0000256" key="1">
    <source>
        <dbReference type="SAM" id="SignalP"/>
    </source>
</evidence>
<dbReference type="OrthoDB" id="7355447at2"/>